<feature type="region of interest" description="Disordered" evidence="1">
    <location>
        <begin position="1"/>
        <end position="51"/>
    </location>
</feature>
<proteinExistence type="predicted"/>
<reference evidence="2" key="1">
    <citation type="submission" date="2022-02" db="EMBL/GenBank/DDBJ databases">
        <authorList>
            <person name="Henning P.M."/>
            <person name="McCubbin A.G."/>
            <person name="Shore J.S."/>
        </authorList>
    </citation>
    <scope>NUCLEOTIDE SEQUENCE</scope>
    <source>
        <strain evidence="2">F60SS</strain>
        <tissue evidence="2">Leaves</tissue>
    </source>
</reference>
<feature type="compositionally biased region" description="Polar residues" evidence="1">
    <location>
        <begin position="7"/>
        <end position="31"/>
    </location>
</feature>
<sequence>MFAPSGEHQTTISSPYKQMKTPTKKNSSTRGLISRPTENMAPPMNNNRSSNSTIHAGLFFATPPPQSLSLSYPPYYSLPALNNALIPHNPQMNPKAHHQQPPLLPLPIPKPPTHLNNSLPSRTRSLPFQPSTKKANNRTRDHSLTPKKSNSKQPRKRSVEEPPKKESLIVASTVPSGPDPNDLPKNVAFPKVVMPPPFAATGNNDTELMSDDAMKDLEMFSGSFSAVLSPPPSSLPLPKFSVRPKLLSCTVEAAGGAAVDAGATDNLCRLLRLR</sequence>
<evidence type="ECO:0000313" key="2">
    <source>
        <dbReference type="EMBL" id="KAJ4840141.1"/>
    </source>
</evidence>
<gene>
    <name evidence="2" type="ORF">Tsubulata_044761</name>
</gene>
<keyword evidence="3" id="KW-1185">Reference proteome</keyword>
<accession>A0A9Q0G199</accession>
<feature type="compositionally biased region" description="Pro residues" evidence="1">
    <location>
        <begin position="102"/>
        <end position="112"/>
    </location>
</feature>
<evidence type="ECO:0000256" key="1">
    <source>
        <dbReference type="SAM" id="MobiDB-lite"/>
    </source>
</evidence>
<dbReference type="PANTHER" id="PTHR33670">
    <property type="entry name" value="SPLICING FACTOR, PROLINE- AND GLUTAMINE-RICH-LIKE"/>
    <property type="match status" value="1"/>
</dbReference>
<name>A0A9Q0G199_9ROSI</name>
<feature type="compositionally biased region" description="Basic and acidic residues" evidence="1">
    <location>
        <begin position="157"/>
        <end position="167"/>
    </location>
</feature>
<reference evidence="2" key="2">
    <citation type="journal article" date="2023" name="Plants (Basel)">
        <title>Annotation of the Turnera subulata (Passifloraceae) Draft Genome Reveals the S-Locus Evolved after the Divergence of Turneroideae from Passifloroideae in a Stepwise Manner.</title>
        <authorList>
            <person name="Henning P.M."/>
            <person name="Roalson E.H."/>
            <person name="Mir W."/>
            <person name="McCubbin A.G."/>
            <person name="Shore J.S."/>
        </authorList>
    </citation>
    <scope>NUCLEOTIDE SEQUENCE</scope>
    <source>
        <strain evidence="2">F60SS</strain>
    </source>
</reference>
<feature type="region of interest" description="Disordered" evidence="1">
    <location>
        <begin position="88"/>
        <end position="181"/>
    </location>
</feature>
<dbReference type="PANTHER" id="PTHR33670:SF14">
    <property type="entry name" value="T20H2.15 PROTEIN"/>
    <property type="match status" value="1"/>
</dbReference>
<protein>
    <submittedName>
        <fullName evidence="2">Uncharacterized protein</fullName>
    </submittedName>
</protein>
<dbReference type="EMBL" id="JAKUCV010003102">
    <property type="protein sequence ID" value="KAJ4840141.1"/>
    <property type="molecule type" value="Genomic_DNA"/>
</dbReference>
<dbReference type="OrthoDB" id="1939477at2759"/>
<evidence type="ECO:0000313" key="3">
    <source>
        <dbReference type="Proteomes" id="UP001141552"/>
    </source>
</evidence>
<organism evidence="2 3">
    <name type="scientific">Turnera subulata</name>
    <dbReference type="NCBI Taxonomy" id="218843"/>
    <lineage>
        <taxon>Eukaryota</taxon>
        <taxon>Viridiplantae</taxon>
        <taxon>Streptophyta</taxon>
        <taxon>Embryophyta</taxon>
        <taxon>Tracheophyta</taxon>
        <taxon>Spermatophyta</taxon>
        <taxon>Magnoliopsida</taxon>
        <taxon>eudicotyledons</taxon>
        <taxon>Gunneridae</taxon>
        <taxon>Pentapetalae</taxon>
        <taxon>rosids</taxon>
        <taxon>fabids</taxon>
        <taxon>Malpighiales</taxon>
        <taxon>Passifloraceae</taxon>
        <taxon>Turnera</taxon>
    </lineage>
</organism>
<dbReference type="AlphaFoldDB" id="A0A9Q0G199"/>
<dbReference type="Proteomes" id="UP001141552">
    <property type="component" value="Unassembled WGS sequence"/>
</dbReference>
<feature type="compositionally biased region" description="Polar residues" evidence="1">
    <location>
        <begin position="114"/>
        <end position="134"/>
    </location>
</feature>
<comment type="caution">
    <text evidence="2">The sequence shown here is derived from an EMBL/GenBank/DDBJ whole genome shotgun (WGS) entry which is preliminary data.</text>
</comment>